<feature type="compositionally biased region" description="Polar residues" evidence="2">
    <location>
        <begin position="380"/>
        <end position="396"/>
    </location>
</feature>
<evidence type="ECO:0000313" key="4">
    <source>
        <dbReference type="EMBL" id="KAK4458506.1"/>
    </source>
</evidence>
<accession>A0AAV9HF35</accession>
<dbReference type="Gene3D" id="4.10.240.10">
    <property type="entry name" value="Zn(2)-C6 fungal-type DNA-binding domain"/>
    <property type="match status" value="1"/>
</dbReference>
<feature type="region of interest" description="Disordered" evidence="2">
    <location>
        <begin position="1"/>
        <end position="28"/>
    </location>
</feature>
<evidence type="ECO:0000259" key="3">
    <source>
        <dbReference type="PROSITE" id="PS50048"/>
    </source>
</evidence>
<dbReference type="Proteomes" id="UP001321749">
    <property type="component" value="Unassembled WGS sequence"/>
</dbReference>
<organism evidence="4 5">
    <name type="scientific">Cladorrhinum samala</name>
    <dbReference type="NCBI Taxonomy" id="585594"/>
    <lineage>
        <taxon>Eukaryota</taxon>
        <taxon>Fungi</taxon>
        <taxon>Dikarya</taxon>
        <taxon>Ascomycota</taxon>
        <taxon>Pezizomycotina</taxon>
        <taxon>Sordariomycetes</taxon>
        <taxon>Sordariomycetidae</taxon>
        <taxon>Sordariales</taxon>
        <taxon>Podosporaceae</taxon>
        <taxon>Cladorrhinum</taxon>
    </lineage>
</organism>
<dbReference type="InterPro" id="IPR001138">
    <property type="entry name" value="Zn2Cys6_DnaBD"/>
</dbReference>
<reference evidence="4" key="1">
    <citation type="journal article" date="2023" name="Mol. Phylogenet. Evol.">
        <title>Genome-scale phylogeny and comparative genomics of the fungal order Sordariales.</title>
        <authorList>
            <person name="Hensen N."/>
            <person name="Bonometti L."/>
            <person name="Westerberg I."/>
            <person name="Brannstrom I.O."/>
            <person name="Guillou S."/>
            <person name="Cros-Aarteil S."/>
            <person name="Calhoun S."/>
            <person name="Haridas S."/>
            <person name="Kuo A."/>
            <person name="Mondo S."/>
            <person name="Pangilinan J."/>
            <person name="Riley R."/>
            <person name="LaButti K."/>
            <person name="Andreopoulos B."/>
            <person name="Lipzen A."/>
            <person name="Chen C."/>
            <person name="Yan M."/>
            <person name="Daum C."/>
            <person name="Ng V."/>
            <person name="Clum A."/>
            <person name="Steindorff A."/>
            <person name="Ohm R.A."/>
            <person name="Martin F."/>
            <person name="Silar P."/>
            <person name="Natvig D.O."/>
            <person name="Lalanne C."/>
            <person name="Gautier V."/>
            <person name="Ament-Velasquez S.L."/>
            <person name="Kruys A."/>
            <person name="Hutchinson M.I."/>
            <person name="Powell A.J."/>
            <person name="Barry K."/>
            <person name="Miller A.N."/>
            <person name="Grigoriev I.V."/>
            <person name="Debuchy R."/>
            <person name="Gladieux P."/>
            <person name="Hiltunen Thoren M."/>
            <person name="Johannesson H."/>
        </authorList>
    </citation>
    <scope>NUCLEOTIDE SEQUENCE</scope>
    <source>
        <strain evidence="4">PSN324</strain>
    </source>
</reference>
<feature type="compositionally biased region" description="Polar residues" evidence="2">
    <location>
        <begin position="442"/>
        <end position="451"/>
    </location>
</feature>
<sequence length="457" mass="48384">MVRSGKRSAPMDESESARPAKQPRAVKAGACDACKQKKKSCKRPGDDRSVQCEYCTKTNQACTVTVRDQRETTANRDKLVALLAAFKTANAEYRSVLAACSGEMFVDQADVSDARGLIASGQATARDALDALFVPGLDWVSASPGVHVPLFASEVPDDMAKSTLPQIRNWGEQLRRNAYPHIERLHRLLLRVCRGQCQGLNLSETLASDETLFAATDGWPLAEGDLAAVQGYKEKMDGDHIATPPRSPTGPNVAAAASVPAVVPAPAPGAAPVLVPVPVPAAVPAAASASQLFPDIFNPPREDLAFNSVFAQEFARQNHELTETPAWAERNLDPTLDFNLSLLSDNVQDGIPTAAESGLSASASGPRSINLEQIDPRLLGNQSPESLAGSGSSEGQDNVAWNRPPPHQNEATATPWDGNNGLRWPTSPTPPTTPPDFVLPSPTLSATNTPSLAADGA</sequence>
<gene>
    <name evidence="4" type="ORF">QBC42DRAFT_290469</name>
</gene>
<dbReference type="CDD" id="cd00067">
    <property type="entry name" value="GAL4"/>
    <property type="match status" value="1"/>
</dbReference>
<evidence type="ECO:0000256" key="1">
    <source>
        <dbReference type="ARBA" id="ARBA00023242"/>
    </source>
</evidence>
<name>A0AAV9HF35_9PEZI</name>
<dbReference type="GO" id="GO:0008270">
    <property type="term" value="F:zinc ion binding"/>
    <property type="evidence" value="ECO:0007669"/>
    <property type="project" value="InterPro"/>
</dbReference>
<dbReference type="SUPFAM" id="SSF57701">
    <property type="entry name" value="Zn2/Cys6 DNA-binding domain"/>
    <property type="match status" value="1"/>
</dbReference>
<dbReference type="InterPro" id="IPR036864">
    <property type="entry name" value="Zn2-C6_fun-type_DNA-bd_sf"/>
</dbReference>
<feature type="domain" description="Zn(2)-C6 fungal-type" evidence="3">
    <location>
        <begin position="30"/>
        <end position="64"/>
    </location>
</feature>
<evidence type="ECO:0000313" key="5">
    <source>
        <dbReference type="Proteomes" id="UP001321749"/>
    </source>
</evidence>
<keyword evidence="5" id="KW-1185">Reference proteome</keyword>
<dbReference type="GO" id="GO:0000981">
    <property type="term" value="F:DNA-binding transcription factor activity, RNA polymerase II-specific"/>
    <property type="evidence" value="ECO:0007669"/>
    <property type="project" value="InterPro"/>
</dbReference>
<dbReference type="PROSITE" id="PS00463">
    <property type="entry name" value="ZN2_CY6_FUNGAL_1"/>
    <property type="match status" value="1"/>
</dbReference>
<dbReference type="EMBL" id="MU865066">
    <property type="protein sequence ID" value="KAK4458506.1"/>
    <property type="molecule type" value="Genomic_DNA"/>
</dbReference>
<feature type="region of interest" description="Disordered" evidence="2">
    <location>
        <begin position="377"/>
        <end position="457"/>
    </location>
</feature>
<dbReference type="AlphaFoldDB" id="A0AAV9HF35"/>
<dbReference type="PROSITE" id="PS50048">
    <property type="entry name" value="ZN2_CY6_FUNGAL_2"/>
    <property type="match status" value="1"/>
</dbReference>
<proteinExistence type="predicted"/>
<protein>
    <recommendedName>
        <fullName evidence="3">Zn(2)-C6 fungal-type domain-containing protein</fullName>
    </recommendedName>
</protein>
<keyword evidence="1" id="KW-0539">Nucleus</keyword>
<comment type="caution">
    <text evidence="4">The sequence shown here is derived from an EMBL/GenBank/DDBJ whole genome shotgun (WGS) entry which is preliminary data.</text>
</comment>
<reference evidence="4" key="2">
    <citation type="submission" date="2023-06" db="EMBL/GenBank/DDBJ databases">
        <authorList>
            <consortium name="Lawrence Berkeley National Laboratory"/>
            <person name="Mondo S.J."/>
            <person name="Hensen N."/>
            <person name="Bonometti L."/>
            <person name="Westerberg I."/>
            <person name="Brannstrom I.O."/>
            <person name="Guillou S."/>
            <person name="Cros-Aarteil S."/>
            <person name="Calhoun S."/>
            <person name="Haridas S."/>
            <person name="Kuo A."/>
            <person name="Pangilinan J."/>
            <person name="Riley R."/>
            <person name="Labutti K."/>
            <person name="Andreopoulos B."/>
            <person name="Lipzen A."/>
            <person name="Chen C."/>
            <person name="Yanf M."/>
            <person name="Daum C."/>
            <person name="Ng V."/>
            <person name="Clum A."/>
            <person name="Steindorff A."/>
            <person name="Ohm R."/>
            <person name="Martin F."/>
            <person name="Silar P."/>
            <person name="Natvig D."/>
            <person name="Lalanne C."/>
            <person name="Gautier V."/>
            <person name="Ament-Velasquez S.L."/>
            <person name="Kruys A."/>
            <person name="Hutchinson M.I."/>
            <person name="Powell A.J."/>
            <person name="Barry K."/>
            <person name="Miller A.N."/>
            <person name="Grigoriev I.V."/>
            <person name="Debuchy R."/>
            <person name="Gladieux P."/>
            <person name="Thoren M.H."/>
            <person name="Johannesson H."/>
        </authorList>
    </citation>
    <scope>NUCLEOTIDE SEQUENCE</scope>
    <source>
        <strain evidence="4">PSN324</strain>
    </source>
</reference>
<evidence type="ECO:0000256" key="2">
    <source>
        <dbReference type="SAM" id="MobiDB-lite"/>
    </source>
</evidence>